<dbReference type="Pfam" id="PF01795">
    <property type="entry name" value="Methyltransf_5"/>
    <property type="match status" value="1"/>
</dbReference>
<evidence type="ECO:0000256" key="4">
    <source>
        <dbReference type="ARBA" id="ARBA00022679"/>
    </source>
</evidence>
<dbReference type="HAMAP" id="MF_01007">
    <property type="entry name" value="16SrRNA_methyltr_H"/>
    <property type="match status" value="1"/>
</dbReference>
<feature type="binding site" evidence="6">
    <location>
        <position position="106"/>
    </location>
    <ligand>
        <name>S-adenosyl-L-methionine</name>
        <dbReference type="ChEBI" id="CHEBI:59789"/>
    </ligand>
</feature>
<keyword evidence="2 6" id="KW-0698">rRNA processing</keyword>
<dbReference type="EMBL" id="BAABFA010000014">
    <property type="protein sequence ID" value="GAA4466702.1"/>
    <property type="molecule type" value="Genomic_DNA"/>
</dbReference>
<dbReference type="EC" id="2.1.1.199" evidence="6"/>
<gene>
    <name evidence="6 8" type="primary">rsmH</name>
    <name evidence="8" type="ORF">GCM10023093_21190</name>
</gene>
<dbReference type="InterPro" id="IPR029063">
    <property type="entry name" value="SAM-dependent_MTases_sf"/>
</dbReference>
<dbReference type="PANTHER" id="PTHR11265:SF0">
    <property type="entry name" value="12S RRNA N4-METHYLCYTIDINE METHYLTRANSFERASE"/>
    <property type="match status" value="1"/>
</dbReference>
<comment type="similarity">
    <text evidence="1 6">Belongs to the methyltransferase superfamily. RsmH family.</text>
</comment>
<protein>
    <recommendedName>
        <fullName evidence="6">Ribosomal RNA small subunit methyltransferase H</fullName>
        <ecNumber evidence="6">2.1.1.199</ecNumber>
    </recommendedName>
    <alternativeName>
        <fullName evidence="6">16S rRNA m(4)C1402 methyltransferase</fullName>
    </alternativeName>
    <alternativeName>
        <fullName evidence="6">rRNA (cytosine-N(4)-)-methyltransferase RsmH</fullName>
    </alternativeName>
</protein>
<evidence type="ECO:0000256" key="3">
    <source>
        <dbReference type="ARBA" id="ARBA00022603"/>
    </source>
</evidence>
<feature type="region of interest" description="Disordered" evidence="7">
    <location>
        <begin position="256"/>
        <end position="303"/>
    </location>
</feature>
<comment type="caution">
    <text evidence="8">The sequence shown here is derived from an EMBL/GenBank/DDBJ whole genome shotgun (WGS) entry which is preliminary data.</text>
</comment>
<feature type="binding site" evidence="6">
    <location>
        <position position="99"/>
    </location>
    <ligand>
        <name>S-adenosyl-L-methionine</name>
        <dbReference type="ChEBI" id="CHEBI:59789"/>
    </ligand>
</feature>
<comment type="catalytic activity">
    <reaction evidence="6">
        <text>cytidine(1402) in 16S rRNA + S-adenosyl-L-methionine = N(4)-methylcytidine(1402) in 16S rRNA + S-adenosyl-L-homocysteine + H(+)</text>
        <dbReference type="Rhea" id="RHEA:42928"/>
        <dbReference type="Rhea" id="RHEA-COMP:10286"/>
        <dbReference type="Rhea" id="RHEA-COMP:10287"/>
        <dbReference type="ChEBI" id="CHEBI:15378"/>
        <dbReference type="ChEBI" id="CHEBI:57856"/>
        <dbReference type="ChEBI" id="CHEBI:59789"/>
        <dbReference type="ChEBI" id="CHEBI:74506"/>
        <dbReference type="ChEBI" id="CHEBI:82748"/>
        <dbReference type="EC" id="2.1.1.199"/>
    </reaction>
</comment>
<dbReference type="SUPFAM" id="SSF81799">
    <property type="entry name" value="Putative methyltransferase TM0872, insert domain"/>
    <property type="match status" value="1"/>
</dbReference>
<dbReference type="PIRSF" id="PIRSF004486">
    <property type="entry name" value="MraW"/>
    <property type="match status" value="1"/>
</dbReference>
<feature type="binding site" evidence="6">
    <location>
        <position position="56"/>
    </location>
    <ligand>
        <name>S-adenosyl-L-methionine</name>
        <dbReference type="ChEBI" id="CHEBI:59789"/>
    </ligand>
</feature>
<keyword evidence="5 6" id="KW-0949">S-adenosyl-L-methionine</keyword>
<feature type="binding site" evidence="6">
    <location>
        <position position="78"/>
    </location>
    <ligand>
        <name>S-adenosyl-L-methionine</name>
        <dbReference type="ChEBI" id="CHEBI:59789"/>
    </ligand>
</feature>
<dbReference type="NCBIfam" id="TIGR00006">
    <property type="entry name" value="16S rRNA (cytosine(1402)-N(4))-methyltransferase RsmH"/>
    <property type="match status" value="1"/>
</dbReference>
<comment type="function">
    <text evidence="6">Specifically methylates the N4 position of cytidine in position 1402 (C1402) of 16S rRNA.</text>
</comment>
<keyword evidence="4 6" id="KW-0808">Transferase</keyword>
<organism evidence="8 9">
    <name type="scientific">Nemorincola caseinilytica</name>
    <dbReference type="NCBI Taxonomy" id="2054315"/>
    <lineage>
        <taxon>Bacteria</taxon>
        <taxon>Pseudomonadati</taxon>
        <taxon>Bacteroidota</taxon>
        <taxon>Chitinophagia</taxon>
        <taxon>Chitinophagales</taxon>
        <taxon>Chitinophagaceae</taxon>
        <taxon>Nemorincola</taxon>
    </lineage>
</organism>
<dbReference type="Proteomes" id="UP001500067">
    <property type="component" value="Unassembled WGS sequence"/>
</dbReference>
<dbReference type="RefSeq" id="WP_345082833.1">
    <property type="nucleotide sequence ID" value="NZ_BAABFA010000014.1"/>
</dbReference>
<evidence type="ECO:0000256" key="5">
    <source>
        <dbReference type="ARBA" id="ARBA00022691"/>
    </source>
</evidence>
<evidence type="ECO:0000256" key="7">
    <source>
        <dbReference type="SAM" id="MobiDB-lite"/>
    </source>
</evidence>
<reference evidence="9" key="1">
    <citation type="journal article" date="2019" name="Int. J. Syst. Evol. Microbiol.">
        <title>The Global Catalogue of Microorganisms (GCM) 10K type strain sequencing project: providing services to taxonomists for standard genome sequencing and annotation.</title>
        <authorList>
            <consortium name="The Broad Institute Genomics Platform"/>
            <consortium name="The Broad Institute Genome Sequencing Center for Infectious Disease"/>
            <person name="Wu L."/>
            <person name="Ma J."/>
        </authorList>
    </citation>
    <scope>NUCLEOTIDE SEQUENCE [LARGE SCALE GENOMIC DNA]</scope>
    <source>
        <strain evidence="9">JCM 32105</strain>
    </source>
</reference>
<keyword evidence="6" id="KW-0963">Cytoplasm</keyword>
<evidence type="ECO:0000256" key="6">
    <source>
        <dbReference type="HAMAP-Rule" id="MF_01007"/>
    </source>
</evidence>
<sequence>MATEGFYHTTVLLHEAVDGLAIRPNGVYVDATFGGGGHSRLILERLNKDGRLIAFDQDADAWRNRPDDDRLIAVTENFRHMRRFLRLHGYNEVDGILADLGVSSFQFDTAERGFSIRYDGPLDMRMDKRGELTAADVLRTYTEPQLHKLFEQYGEVRNSKQLAKHIVEQRGRAKVQTIAGLKGMLAQVVRGNPNKYMAQVFQALRIEVNDELGALKDLLQQAAASLKEGGRLSVISFHSLEDRVVKQYMKRGRWDEANEYEETAPPPLKPVTAKPIEPTEEEVRQNPRARSARLRVAEKNPTY</sequence>
<keyword evidence="9" id="KW-1185">Reference proteome</keyword>
<dbReference type="Gene3D" id="1.10.150.170">
    <property type="entry name" value="Putative methyltransferase TM0872, insert domain"/>
    <property type="match status" value="1"/>
</dbReference>
<proteinExistence type="inferred from homology"/>
<evidence type="ECO:0000313" key="9">
    <source>
        <dbReference type="Proteomes" id="UP001500067"/>
    </source>
</evidence>
<accession>A0ABP8NFZ5</accession>
<dbReference type="InterPro" id="IPR023397">
    <property type="entry name" value="SAM-dep_MeTrfase_MraW_recog"/>
</dbReference>
<feature type="binding site" evidence="6">
    <location>
        <begin position="36"/>
        <end position="38"/>
    </location>
    <ligand>
        <name>S-adenosyl-L-methionine</name>
        <dbReference type="ChEBI" id="CHEBI:59789"/>
    </ligand>
</feature>
<dbReference type="Gene3D" id="3.40.50.150">
    <property type="entry name" value="Vaccinia Virus protein VP39"/>
    <property type="match status" value="1"/>
</dbReference>
<evidence type="ECO:0000313" key="8">
    <source>
        <dbReference type="EMBL" id="GAA4466702.1"/>
    </source>
</evidence>
<dbReference type="SUPFAM" id="SSF53335">
    <property type="entry name" value="S-adenosyl-L-methionine-dependent methyltransferases"/>
    <property type="match status" value="1"/>
</dbReference>
<dbReference type="InterPro" id="IPR002903">
    <property type="entry name" value="RsmH"/>
</dbReference>
<comment type="subcellular location">
    <subcellularLocation>
        <location evidence="6">Cytoplasm</location>
    </subcellularLocation>
</comment>
<evidence type="ECO:0000256" key="1">
    <source>
        <dbReference type="ARBA" id="ARBA00010396"/>
    </source>
</evidence>
<evidence type="ECO:0000256" key="2">
    <source>
        <dbReference type="ARBA" id="ARBA00022552"/>
    </source>
</evidence>
<dbReference type="PANTHER" id="PTHR11265">
    <property type="entry name" value="S-ADENOSYL-METHYLTRANSFERASE MRAW"/>
    <property type="match status" value="1"/>
</dbReference>
<keyword evidence="3 6" id="KW-0489">Methyltransferase</keyword>
<name>A0ABP8NFZ5_9BACT</name>